<feature type="region of interest" description="Disordered" evidence="1">
    <location>
        <begin position="22"/>
        <end position="152"/>
    </location>
</feature>
<feature type="region of interest" description="Disordered" evidence="1">
    <location>
        <begin position="166"/>
        <end position="271"/>
    </location>
</feature>
<feature type="chain" id="PRO_5035794328" evidence="2">
    <location>
        <begin position="36"/>
        <end position="379"/>
    </location>
</feature>
<comment type="caution">
    <text evidence="3">The sequence shown here is derived from an EMBL/GenBank/DDBJ whole genome shotgun (WGS) entry which is preliminary data.</text>
</comment>
<gene>
    <name evidence="3" type="ORF">PVAP13_9NG260873</name>
</gene>
<feature type="compositionally biased region" description="Low complexity" evidence="1">
    <location>
        <begin position="22"/>
        <end position="58"/>
    </location>
</feature>
<feature type="signal peptide" evidence="2">
    <location>
        <begin position="1"/>
        <end position="35"/>
    </location>
</feature>
<keyword evidence="4" id="KW-1185">Reference proteome</keyword>
<feature type="compositionally biased region" description="Low complexity" evidence="1">
    <location>
        <begin position="166"/>
        <end position="180"/>
    </location>
</feature>
<keyword evidence="2" id="KW-0732">Signal</keyword>
<dbReference type="EMBL" id="CM029054">
    <property type="protein sequence ID" value="KAG2537644.1"/>
    <property type="molecule type" value="Genomic_DNA"/>
</dbReference>
<feature type="compositionally biased region" description="Low complexity" evidence="1">
    <location>
        <begin position="368"/>
        <end position="379"/>
    </location>
</feature>
<sequence>MWTPHGGAAHLSALLSPFSLSSLLSPSSHPASAAALPPCASPARQAGGAGPRRSSSGAGRAGRRHAPSPGYGPSSRLPCRRRPHSLPPLGGAARSPSRAFLEDLGVPSMRPCPCSPRGPPCSSMPPSISGEQGAVAAQPSPPPPAALNSSSPVRFPLISCAGSFPVLSSPDSSPHPVDSPTAGRPQRSSIAAAPHASSCPWPAPLASWPPTPAGRRAKVSRRACAASPSGQRRRSGLREELGLALGGKRSGEGSGRRRREASEGGESWVGEGATLVVVAGKAACGAPGGLAHGRDVAEAMGRGGGGRRLVGASSSAWPGRQASPAPCAGGLYRGTEQGRVRERREERERRGRGGLTGGPIAMWRPRQQNHTQNHQNGQM</sequence>
<feature type="compositionally biased region" description="Pro residues" evidence="1">
    <location>
        <begin position="201"/>
        <end position="212"/>
    </location>
</feature>
<feature type="region of interest" description="Disordered" evidence="1">
    <location>
        <begin position="303"/>
        <end position="379"/>
    </location>
</feature>
<organism evidence="3 4">
    <name type="scientific">Panicum virgatum</name>
    <name type="common">Blackwell switchgrass</name>
    <dbReference type="NCBI Taxonomy" id="38727"/>
    <lineage>
        <taxon>Eukaryota</taxon>
        <taxon>Viridiplantae</taxon>
        <taxon>Streptophyta</taxon>
        <taxon>Embryophyta</taxon>
        <taxon>Tracheophyta</taxon>
        <taxon>Spermatophyta</taxon>
        <taxon>Magnoliopsida</taxon>
        <taxon>Liliopsida</taxon>
        <taxon>Poales</taxon>
        <taxon>Poaceae</taxon>
        <taxon>PACMAD clade</taxon>
        <taxon>Panicoideae</taxon>
        <taxon>Panicodae</taxon>
        <taxon>Paniceae</taxon>
        <taxon>Panicinae</taxon>
        <taxon>Panicum</taxon>
        <taxon>Panicum sect. Hiantes</taxon>
    </lineage>
</organism>
<evidence type="ECO:0000256" key="1">
    <source>
        <dbReference type="SAM" id="MobiDB-lite"/>
    </source>
</evidence>
<proteinExistence type="predicted"/>
<protein>
    <submittedName>
        <fullName evidence="3">Uncharacterized protein</fullName>
    </submittedName>
</protein>
<evidence type="ECO:0000313" key="4">
    <source>
        <dbReference type="Proteomes" id="UP000823388"/>
    </source>
</evidence>
<name>A0A8T0MRE6_PANVG</name>
<reference evidence="3" key="1">
    <citation type="submission" date="2020-05" db="EMBL/GenBank/DDBJ databases">
        <title>WGS assembly of Panicum virgatum.</title>
        <authorList>
            <person name="Lovell J.T."/>
            <person name="Jenkins J."/>
            <person name="Shu S."/>
            <person name="Juenger T.E."/>
            <person name="Schmutz J."/>
        </authorList>
    </citation>
    <scope>NUCLEOTIDE SEQUENCE</scope>
    <source>
        <strain evidence="3">AP13</strain>
    </source>
</reference>
<evidence type="ECO:0000313" key="3">
    <source>
        <dbReference type="EMBL" id="KAG2537644.1"/>
    </source>
</evidence>
<dbReference type="Proteomes" id="UP000823388">
    <property type="component" value="Chromosome 9N"/>
</dbReference>
<feature type="compositionally biased region" description="Basic and acidic residues" evidence="1">
    <location>
        <begin position="336"/>
        <end position="351"/>
    </location>
</feature>
<evidence type="ECO:0000256" key="2">
    <source>
        <dbReference type="SAM" id="SignalP"/>
    </source>
</evidence>
<feature type="compositionally biased region" description="Pro residues" evidence="1">
    <location>
        <begin position="113"/>
        <end position="123"/>
    </location>
</feature>
<accession>A0A8T0MRE6</accession>
<dbReference type="AlphaFoldDB" id="A0A8T0MRE6"/>